<evidence type="ECO:0000313" key="19">
    <source>
        <dbReference type="Proteomes" id="UP000238220"/>
    </source>
</evidence>
<dbReference type="GO" id="GO:0046872">
    <property type="term" value="F:metal ion binding"/>
    <property type="evidence" value="ECO:0007669"/>
    <property type="project" value="UniProtKB-KW"/>
</dbReference>
<dbReference type="InterPro" id="IPR000086">
    <property type="entry name" value="NUDIX_hydrolase_dom"/>
</dbReference>
<comment type="similarity">
    <text evidence="2">Belongs to the Nudix hydrolase family.</text>
</comment>
<evidence type="ECO:0000256" key="10">
    <source>
        <dbReference type="ARBA" id="ARBA00035861"/>
    </source>
</evidence>
<keyword evidence="6" id="KW-0227">DNA damage</keyword>
<evidence type="ECO:0000256" key="5">
    <source>
        <dbReference type="ARBA" id="ARBA00022723"/>
    </source>
</evidence>
<comment type="catalytic activity">
    <reaction evidence="11">
        <text>8-oxo-GTP + H2O = 8-oxo-GMP + diphosphate + H(+)</text>
        <dbReference type="Rhea" id="RHEA:67616"/>
        <dbReference type="ChEBI" id="CHEBI:15377"/>
        <dbReference type="ChEBI" id="CHEBI:15378"/>
        <dbReference type="ChEBI" id="CHEBI:33019"/>
        <dbReference type="ChEBI" id="CHEBI:143553"/>
        <dbReference type="ChEBI" id="CHEBI:145694"/>
    </reaction>
</comment>
<evidence type="ECO:0000256" key="12">
    <source>
        <dbReference type="ARBA" id="ARBA00038905"/>
    </source>
</evidence>
<reference evidence="18 19" key="1">
    <citation type="submission" date="2018-02" db="EMBL/GenBank/DDBJ databases">
        <title>Genome sequencing of Solimonas sp. HR-BB.</title>
        <authorList>
            <person name="Lee Y."/>
            <person name="Jeon C.O."/>
        </authorList>
    </citation>
    <scope>NUCLEOTIDE SEQUENCE [LARGE SCALE GENOMIC DNA]</scope>
    <source>
        <strain evidence="18 19">HR-BB</strain>
    </source>
</reference>
<gene>
    <name evidence="18" type="ORF">C3942_07860</name>
</gene>
<accession>A0A2S5TI45</accession>
<dbReference type="Pfam" id="PF14815">
    <property type="entry name" value="NUDIX_4"/>
    <property type="match status" value="1"/>
</dbReference>
<comment type="cofactor">
    <cofactor evidence="1">
        <name>Mg(2+)</name>
        <dbReference type="ChEBI" id="CHEBI:18420"/>
    </cofactor>
</comment>
<evidence type="ECO:0000256" key="4">
    <source>
        <dbReference type="ARBA" id="ARBA00022705"/>
    </source>
</evidence>
<sequence length="309" mass="33036">MDAIKPVLAVACGVLVRGGRVLLAQRPAGKVAAGYWEFPGGKIEPGETTRQALERELHEELGVEVRAARPLIRFRHEYTNRTVLLDTWLIDGFDGEPHGREEQALAWVTAEELAAHPQVLPTVLPIAGALRLPADYVFTPADAGGDFLLERLPRLPAGALLRLRLPGLGDEAYAALARRLAPAVRGQGLRLVLDRDPALSAELGAGWHATSAVLAALERRPEGLECHASCHAPEELQHAAQLGFASAVLGPVRATATHPDAAPLGWERFAEWTAPLQLPVYALGGVGPAQKDEAFAAYAQGVAGITAYW</sequence>
<comment type="caution">
    <text evidence="18">The sequence shown here is derived from an EMBL/GenBank/DDBJ whole genome shotgun (WGS) entry which is preliminary data.</text>
</comment>
<proteinExistence type="inferred from homology"/>
<keyword evidence="19" id="KW-1185">Reference proteome</keyword>
<dbReference type="OrthoDB" id="9810648at2"/>
<dbReference type="EMBL" id="PSNW01000003">
    <property type="protein sequence ID" value="PPE74666.1"/>
    <property type="molecule type" value="Genomic_DNA"/>
</dbReference>
<evidence type="ECO:0000256" key="14">
    <source>
        <dbReference type="ARBA" id="ARBA00041592"/>
    </source>
</evidence>
<dbReference type="InterPro" id="IPR020084">
    <property type="entry name" value="NUDIX_hydrolase_CS"/>
</dbReference>
<dbReference type="GO" id="GO:0035539">
    <property type="term" value="F:8-oxo-7,8-dihydrodeoxyguanosine triphosphate pyrophosphatase activity"/>
    <property type="evidence" value="ECO:0007669"/>
    <property type="project" value="UniProtKB-EC"/>
</dbReference>
<evidence type="ECO:0000259" key="17">
    <source>
        <dbReference type="PROSITE" id="PS51462"/>
    </source>
</evidence>
<keyword evidence="9" id="KW-0234">DNA repair</keyword>
<dbReference type="CDD" id="cd03425">
    <property type="entry name" value="NUDIX_MutT_NudA_like"/>
    <property type="match status" value="1"/>
</dbReference>
<feature type="domain" description="Nudix hydrolase" evidence="17">
    <location>
        <begin position="5"/>
        <end position="132"/>
    </location>
</feature>
<evidence type="ECO:0000256" key="2">
    <source>
        <dbReference type="ARBA" id="ARBA00005582"/>
    </source>
</evidence>
<dbReference type="SUPFAM" id="SSF55811">
    <property type="entry name" value="Nudix"/>
    <property type="match status" value="1"/>
</dbReference>
<dbReference type="SUPFAM" id="SSF51391">
    <property type="entry name" value="Thiamin phosphate synthase"/>
    <property type="match status" value="1"/>
</dbReference>
<evidence type="ECO:0000256" key="16">
    <source>
        <dbReference type="ARBA" id="ARBA00042798"/>
    </source>
</evidence>
<evidence type="ECO:0000256" key="6">
    <source>
        <dbReference type="ARBA" id="ARBA00022763"/>
    </source>
</evidence>
<dbReference type="PROSITE" id="PS51462">
    <property type="entry name" value="NUDIX"/>
    <property type="match status" value="1"/>
</dbReference>
<dbReference type="InterPro" id="IPR020476">
    <property type="entry name" value="Nudix_hydrolase"/>
</dbReference>
<dbReference type="InterPro" id="IPR047127">
    <property type="entry name" value="MutT-like"/>
</dbReference>
<dbReference type="GO" id="GO:0008413">
    <property type="term" value="F:8-oxo-7,8-dihydroguanosine triphosphate pyrophosphatase activity"/>
    <property type="evidence" value="ECO:0007669"/>
    <property type="project" value="TreeGrafter"/>
</dbReference>
<evidence type="ECO:0000256" key="8">
    <source>
        <dbReference type="ARBA" id="ARBA00022842"/>
    </source>
</evidence>
<dbReference type="Proteomes" id="UP000238220">
    <property type="component" value="Unassembled WGS sequence"/>
</dbReference>
<evidence type="ECO:0000256" key="15">
    <source>
        <dbReference type="ARBA" id="ARBA00041979"/>
    </source>
</evidence>
<dbReference type="InterPro" id="IPR013785">
    <property type="entry name" value="Aldolase_TIM"/>
</dbReference>
<dbReference type="Gene3D" id="3.20.20.70">
    <property type="entry name" value="Aldolase class I"/>
    <property type="match status" value="1"/>
</dbReference>
<dbReference type="GO" id="GO:0009228">
    <property type="term" value="P:thiamine biosynthetic process"/>
    <property type="evidence" value="ECO:0007669"/>
    <property type="project" value="UniProtKB-KW"/>
</dbReference>
<dbReference type="AlphaFoldDB" id="A0A2S5TI45"/>
<dbReference type="Pfam" id="PF02581">
    <property type="entry name" value="TMP-TENI"/>
    <property type="match status" value="1"/>
</dbReference>
<keyword evidence="8" id="KW-0460">Magnesium</keyword>
<dbReference type="PANTHER" id="PTHR47707:SF1">
    <property type="entry name" value="NUDIX HYDROLASE FAMILY PROTEIN"/>
    <property type="match status" value="1"/>
</dbReference>
<organism evidence="18 19">
    <name type="scientific">Solimonas fluminis</name>
    <dbReference type="NCBI Taxonomy" id="2086571"/>
    <lineage>
        <taxon>Bacteria</taxon>
        <taxon>Pseudomonadati</taxon>
        <taxon>Pseudomonadota</taxon>
        <taxon>Gammaproteobacteria</taxon>
        <taxon>Nevskiales</taxon>
        <taxon>Nevskiaceae</taxon>
        <taxon>Solimonas</taxon>
    </lineage>
</organism>
<evidence type="ECO:0000256" key="13">
    <source>
        <dbReference type="ARBA" id="ARBA00040794"/>
    </source>
</evidence>
<dbReference type="PRINTS" id="PR00502">
    <property type="entry name" value="NUDIXFAMILY"/>
</dbReference>
<dbReference type="EC" id="3.6.1.55" evidence="12"/>
<evidence type="ECO:0000256" key="1">
    <source>
        <dbReference type="ARBA" id="ARBA00001946"/>
    </source>
</evidence>
<keyword evidence="3" id="KW-0515">Mutator protein</keyword>
<name>A0A2S5TI45_9GAMM</name>
<dbReference type="NCBIfam" id="NF006530">
    <property type="entry name" value="PRK08999.1"/>
    <property type="match status" value="1"/>
</dbReference>
<dbReference type="InterPro" id="IPR015797">
    <property type="entry name" value="NUDIX_hydrolase-like_dom_sf"/>
</dbReference>
<dbReference type="CDD" id="cd00564">
    <property type="entry name" value="TMP_TenI"/>
    <property type="match status" value="1"/>
</dbReference>
<comment type="catalytic activity">
    <reaction evidence="10">
        <text>8-oxo-dGTP + H2O = 8-oxo-dGMP + diphosphate + H(+)</text>
        <dbReference type="Rhea" id="RHEA:31575"/>
        <dbReference type="ChEBI" id="CHEBI:15377"/>
        <dbReference type="ChEBI" id="CHEBI:15378"/>
        <dbReference type="ChEBI" id="CHEBI:33019"/>
        <dbReference type="ChEBI" id="CHEBI:63224"/>
        <dbReference type="ChEBI" id="CHEBI:77896"/>
        <dbReference type="EC" id="3.6.1.55"/>
    </reaction>
</comment>
<keyword evidence="5" id="KW-0479">Metal-binding</keyword>
<dbReference type="InterPro" id="IPR036206">
    <property type="entry name" value="ThiamineP_synth_sf"/>
</dbReference>
<dbReference type="GO" id="GO:0006260">
    <property type="term" value="P:DNA replication"/>
    <property type="evidence" value="ECO:0007669"/>
    <property type="project" value="UniProtKB-KW"/>
</dbReference>
<dbReference type="Gene3D" id="3.90.79.10">
    <property type="entry name" value="Nucleoside Triphosphate Pyrophosphohydrolase"/>
    <property type="match status" value="1"/>
</dbReference>
<dbReference type="GO" id="GO:0006281">
    <property type="term" value="P:DNA repair"/>
    <property type="evidence" value="ECO:0007669"/>
    <property type="project" value="UniProtKB-KW"/>
</dbReference>
<evidence type="ECO:0000256" key="11">
    <source>
        <dbReference type="ARBA" id="ARBA00036904"/>
    </source>
</evidence>
<dbReference type="PANTHER" id="PTHR47707">
    <property type="entry name" value="8-OXO-DGTP DIPHOSPHATASE"/>
    <property type="match status" value="1"/>
</dbReference>
<dbReference type="PROSITE" id="PS00893">
    <property type="entry name" value="NUDIX_BOX"/>
    <property type="match status" value="1"/>
</dbReference>
<dbReference type="GO" id="GO:0044716">
    <property type="term" value="F:8-oxo-GDP phosphatase activity"/>
    <property type="evidence" value="ECO:0007669"/>
    <property type="project" value="TreeGrafter"/>
</dbReference>
<evidence type="ECO:0000256" key="7">
    <source>
        <dbReference type="ARBA" id="ARBA00022801"/>
    </source>
</evidence>
<evidence type="ECO:0000313" key="18">
    <source>
        <dbReference type="EMBL" id="PPE74666.1"/>
    </source>
</evidence>
<protein>
    <recommendedName>
        <fullName evidence="13">8-oxo-dGTP diphosphatase</fullName>
        <ecNumber evidence="12">3.6.1.55</ecNumber>
    </recommendedName>
    <alternativeName>
        <fullName evidence="16">7,8-dihydro-8-oxoguanine-triphosphatase</fullName>
    </alternativeName>
    <alternativeName>
        <fullName evidence="15">Mutator protein MutT</fullName>
    </alternativeName>
    <alternativeName>
        <fullName evidence="14">dGTP pyrophosphohydrolase</fullName>
    </alternativeName>
</protein>
<keyword evidence="4" id="KW-0235">DNA replication</keyword>
<dbReference type="RefSeq" id="WP_104229823.1">
    <property type="nucleotide sequence ID" value="NZ_PSNW01000003.1"/>
</dbReference>
<dbReference type="InterPro" id="IPR029119">
    <property type="entry name" value="MutY_C"/>
</dbReference>
<keyword evidence="7 18" id="KW-0378">Hydrolase</keyword>
<dbReference type="GO" id="GO:0044715">
    <property type="term" value="F:8-oxo-dGDP phosphatase activity"/>
    <property type="evidence" value="ECO:0007669"/>
    <property type="project" value="TreeGrafter"/>
</dbReference>
<evidence type="ECO:0000256" key="3">
    <source>
        <dbReference type="ARBA" id="ARBA00022457"/>
    </source>
</evidence>
<evidence type="ECO:0000256" key="9">
    <source>
        <dbReference type="ARBA" id="ARBA00023204"/>
    </source>
</evidence>
<dbReference type="InterPro" id="IPR022998">
    <property type="entry name" value="ThiamineP_synth_TenI"/>
</dbReference>